<proteinExistence type="predicted"/>
<accession>A0A549SXM1</accession>
<evidence type="ECO:0000313" key="7">
    <source>
        <dbReference type="Proteomes" id="UP000316801"/>
    </source>
</evidence>
<dbReference type="SMART" id="SM00866">
    <property type="entry name" value="UTRA"/>
    <property type="match status" value="1"/>
</dbReference>
<dbReference type="SUPFAM" id="SSF64288">
    <property type="entry name" value="Chorismate lyase-like"/>
    <property type="match status" value="1"/>
</dbReference>
<dbReference type="InterPro" id="IPR036388">
    <property type="entry name" value="WH-like_DNA-bd_sf"/>
</dbReference>
<dbReference type="Gene3D" id="3.40.1410.10">
    <property type="entry name" value="Chorismate lyase-like"/>
    <property type="match status" value="1"/>
</dbReference>
<keyword evidence="1" id="KW-0805">Transcription regulation</keyword>
<evidence type="ECO:0000313" key="6">
    <source>
        <dbReference type="EMBL" id="TRL34360.1"/>
    </source>
</evidence>
<keyword evidence="7" id="KW-1185">Reference proteome</keyword>
<dbReference type="InterPro" id="IPR050679">
    <property type="entry name" value="Bact_HTH_transcr_reg"/>
</dbReference>
<dbReference type="EMBL" id="VJMG01000075">
    <property type="protein sequence ID" value="TRL34360.1"/>
    <property type="molecule type" value="Genomic_DNA"/>
</dbReference>
<reference evidence="6 7" key="1">
    <citation type="submission" date="2019-07" db="EMBL/GenBank/DDBJ databases">
        <title>Ln-dependent methylotrophs.</title>
        <authorList>
            <person name="Tani A."/>
        </authorList>
    </citation>
    <scope>NUCLEOTIDE SEQUENCE [LARGE SCALE GENOMIC DNA]</scope>
    <source>
        <strain evidence="6 7">SM12</strain>
    </source>
</reference>
<dbReference type="GO" id="GO:0045892">
    <property type="term" value="P:negative regulation of DNA-templated transcription"/>
    <property type="evidence" value="ECO:0007669"/>
    <property type="project" value="UniProtKB-UniRule"/>
</dbReference>
<dbReference type="Gene3D" id="1.10.10.10">
    <property type="entry name" value="Winged helix-like DNA-binding domain superfamily/Winged helix DNA-binding domain"/>
    <property type="match status" value="1"/>
</dbReference>
<dbReference type="SUPFAM" id="SSF46785">
    <property type="entry name" value="Winged helix' DNA-binding domain"/>
    <property type="match status" value="1"/>
</dbReference>
<evidence type="ECO:0000259" key="5">
    <source>
        <dbReference type="PROSITE" id="PS50949"/>
    </source>
</evidence>
<dbReference type="PANTHER" id="PTHR44846">
    <property type="entry name" value="MANNOSYL-D-GLYCERATE TRANSPORT/METABOLISM SYSTEM REPRESSOR MNGR-RELATED"/>
    <property type="match status" value="1"/>
</dbReference>
<comment type="caution">
    <text evidence="6">The sequence shown here is derived from an EMBL/GenBank/DDBJ whole genome shotgun (WGS) entry which is preliminary data.</text>
</comment>
<feature type="domain" description="HTH gntR-type" evidence="5">
    <location>
        <begin position="21"/>
        <end position="89"/>
    </location>
</feature>
<protein>
    <recommendedName>
        <fullName evidence="4">Histidine utilization repressor</fullName>
    </recommendedName>
</protein>
<dbReference type="GO" id="GO:0003700">
    <property type="term" value="F:DNA-binding transcription factor activity"/>
    <property type="evidence" value="ECO:0007669"/>
    <property type="project" value="UniProtKB-UniRule"/>
</dbReference>
<sequence length="262" mass="28728">MAGDASTSGPQGDVAHVRRPLSLHQRIRRDIEGNILSGRWPPGHRIPSEQALTDTYGCSRMTVNKVLTELARAGLVLRRRKTGSVVMPQDGQSAILEIYDIGEEVRALNLAYCHRVLSRTVRRPSKSEQALSTLPARGKVLAVSVLHFAGEEPFCLEERIINLAIAPEAEAEAFEALAPGQWLLKHVPWSAAEHRISADAATASAAAALGLFRAAPVLVVERQTWRLEETVTRVRLTYPGSQHALTARFTPVQGRQFPIEPS</sequence>
<dbReference type="GO" id="GO:0003677">
    <property type="term" value="F:DNA binding"/>
    <property type="evidence" value="ECO:0007669"/>
    <property type="project" value="UniProtKB-UniRule"/>
</dbReference>
<dbReference type="InterPro" id="IPR028978">
    <property type="entry name" value="Chorismate_lyase_/UTRA_dom_sf"/>
</dbReference>
<dbReference type="Pfam" id="PF00392">
    <property type="entry name" value="GntR"/>
    <property type="match status" value="1"/>
</dbReference>
<dbReference type="PRINTS" id="PR00035">
    <property type="entry name" value="HTHGNTR"/>
</dbReference>
<evidence type="ECO:0000256" key="1">
    <source>
        <dbReference type="ARBA" id="ARBA00023015"/>
    </source>
</evidence>
<dbReference type="Proteomes" id="UP000316801">
    <property type="component" value="Unassembled WGS sequence"/>
</dbReference>
<gene>
    <name evidence="6" type="primary">hutC</name>
    <name evidence="6" type="ORF">FNA46_21915</name>
</gene>
<dbReference type="InterPro" id="IPR000524">
    <property type="entry name" value="Tscrpt_reg_HTH_GntR"/>
</dbReference>
<dbReference type="InterPro" id="IPR011663">
    <property type="entry name" value="UTRA"/>
</dbReference>
<dbReference type="GO" id="GO:0006547">
    <property type="term" value="P:L-histidine metabolic process"/>
    <property type="evidence" value="ECO:0007669"/>
    <property type="project" value="UniProtKB-UniRule"/>
</dbReference>
<dbReference type="RefSeq" id="WP_143127347.1">
    <property type="nucleotide sequence ID" value="NZ_VJMG01000075.1"/>
</dbReference>
<keyword evidence="3" id="KW-0804">Transcription</keyword>
<dbReference type="NCBIfam" id="TIGR02018">
    <property type="entry name" value="his_ut_repres"/>
    <property type="match status" value="1"/>
</dbReference>
<dbReference type="PROSITE" id="PS50949">
    <property type="entry name" value="HTH_GNTR"/>
    <property type="match status" value="1"/>
</dbReference>
<dbReference type="CDD" id="cd07377">
    <property type="entry name" value="WHTH_GntR"/>
    <property type="match status" value="1"/>
</dbReference>
<evidence type="ECO:0000256" key="3">
    <source>
        <dbReference type="ARBA" id="ARBA00023163"/>
    </source>
</evidence>
<dbReference type="SMART" id="SM00345">
    <property type="entry name" value="HTH_GNTR"/>
    <property type="match status" value="1"/>
</dbReference>
<dbReference type="PANTHER" id="PTHR44846:SF16">
    <property type="entry name" value="TRANSCRIPTIONAL REGULATOR PHNF-RELATED"/>
    <property type="match status" value="1"/>
</dbReference>
<dbReference type="Pfam" id="PF07702">
    <property type="entry name" value="UTRA"/>
    <property type="match status" value="1"/>
</dbReference>
<name>A0A549SXM1_9HYPH</name>
<evidence type="ECO:0000256" key="2">
    <source>
        <dbReference type="ARBA" id="ARBA00023125"/>
    </source>
</evidence>
<evidence type="ECO:0000256" key="4">
    <source>
        <dbReference type="NCBIfam" id="TIGR02018"/>
    </source>
</evidence>
<keyword evidence="2" id="KW-0238">DNA-binding</keyword>
<organism evidence="6 7">
    <name type="scientific">Rhizobium straminoryzae</name>
    <dbReference type="NCBI Taxonomy" id="1387186"/>
    <lineage>
        <taxon>Bacteria</taxon>
        <taxon>Pseudomonadati</taxon>
        <taxon>Pseudomonadota</taxon>
        <taxon>Alphaproteobacteria</taxon>
        <taxon>Hyphomicrobiales</taxon>
        <taxon>Rhizobiaceae</taxon>
        <taxon>Rhizobium/Agrobacterium group</taxon>
        <taxon>Rhizobium</taxon>
    </lineage>
</organism>
<dbReference type="AlphaFoldDB" id="A0A549SXM1"/>
<dbReference type="InterPro" id="IPR010248">
    <property type="entry name" value="His_ut_repres"/>
</dbReference>
<dbReference type="InterPro" id="IPR036390">
    <property type="entry name" value="WH_DNA-bd_sf"/>
</dbReference>